<reference evidence="6" key="1">
    <citation type="journal article" date="2020" name="Stud. Mycol.">
        <title>101 Dothideomycetes genomes: a test case for predicting lifestyles and emergence of pathogens.</title>
        <authorList>
            <person name="Haridas S."/>
            <person name="Albert R."/>
            <person name="Binder M."/>
            <person name="Bloem J."/>
            <person name="Labutti K."/>
            <person name="Salamov A."/>
            <person name="Andreopoulos B."/>
            <person name="Baker S."/>
            <person name="Barry K."/>
            <person name="Bills G."/>
            <person name="Bluhm B."/>
            <person name="Cannon C."/>
            <person name="Castanera R."/>
            <person name="Culley D."/>
            <person name="Daum C."/>
            <person name="Ezra D."/>
            <person name="Gonzalez J."/>
            <person name="Henrissat B."/>
            <person name="Kuo A."/>
            <person name="Liang C."/>
            <person name="Lipzen A."/>
            <person name="Lutzoni F."/>
            <person name="Magnuson J."/>
            <person name="Mondo S."/>
            <person name="Nolan M."/>
            <person name="Ohm R."/>
            <person name="Pangilinan J."/>
            <person name="Park H.-J."/>
            <person name="Ramirez L."/>
            <person name="Alfaro M."/>
            <person name="Sun H."/>
            <person name="Tritt A."/>
            <person name="Yoshinaga Y."/>
            <person name="Zwiers L.-H."/>
            <person name="Turgeon B."/>
            <person name="Goodwin S."/>
            <person name="Spatafora J."/>
            <person name="Crous P."/>
            <person name="Grigoriev I."/>
        </authorList>
    </citation>
    <scope>NUCLEOTIDE SEQUENCE</scope>
    <source>
        <strain evidence="6">CBS 121167</strain>
    </source>
</reference>
<sequence length="508" mass="55475">MDSLGVSWERIVLGSLVVANVLATANHSFLDGHPSSANIARQLGPQLSSRASVFGKDDPKFANATARWQSYQPPDIGVVVQVGTEEDVATTVKFANQVGVPFLAVNRGHGIAASQSKLRRGIEIWLEQLDDFEIFPNTSSAFLQGGVWAEQIQQPLWDAGYVISTGSCACVSLLGPALGGGLGLYQGHYGLIADGIISMNVVLANGSAVTVSENSHPDLWWGMRGAGHNFGIVTSFHAQIHRRTVDEWYFAQYIFTEEKVEVVSEALNSLMENNQPKELSYFATFLWNTSISTTAPVVQLTFYYAGAPESAAPYLEPFQDLGPAFVADNSVPYPQIPNETGNGATSPDCQKGLTRMHFATGLEAYNGTATRQVFALFKAESKRSPAIQENSVVVFEGYSVQGVKAVDPDSTAYAHRGDNILAAVIIGYPPNSALDSDIIAWGNRAVHVLVQGRQSRRRTTYVNYALGTGDESLESIYGYEPWRLQKLVHLKRRYDPDQRFAFYIPIPV</sequence>
<name>A0A6A6BGU6_9PEZI</name>
<dbReference type="Gene3D" id="3.30.43.10">
    <property type="entry name" value="Uridine Diphospho-n-acetylenolpyruvylglucosamine Reductase, domain 2"/>
    <property type="match status" value="1"/>
</dbReference>
<dbReference type="InterPro" id="IPR016166">
    <property type="entry name" value="FAD-bd_PCMH"/>
</dbReference>
<evidence type="ECO:0000256" key="3">
    <source>
        <dbReference type="ARBA" id="ARBA00022827"/>
    </source>
</evidence>
<keyword evidence="3" id="KW-0274">FAD</keyword>
<evidence type="ECO:0000256" key="2">
    <source>
        <dbReference type="ARBA" id="ARBA00022630"/>
    </source>
</evidence>
<dbReference type="Proteomes" id="UP000799438">
    <property type="component" value="Unassembled WGS sequence"/>
</dbReference>
<dbReference type="GeneID" id="54299618"/>
<evidence type="ECO:0000256" key="1">
    <source>
        <dbReference type="ARBA" id="ARBA00005466"/>
    </source>
</evidence>
<evidence type="ECO:0000259" key="5">
    <source>
        <dbReference type="PROSITE" id="PS51387"/>
    </source>
</evidence>
<keyword evidence="7" id="KW-1185">Reference proteome</keyword>
<comment type="similarity">
    <text evidence="1">Belongs to the oxygen-dependent FAD-linked oxidoreductase family.</text>
</comment>
<dbReference type="InterPro" id="IPR016169">
    <property type="entry name" value="FAD-bd_PCMH_sub2"/>
</dbReference>
<dbReference type="RefSeq" id="XP_033397473.1">
    <property type="nucleotide sequence ID" value="XM_033542121.1"/>
</dbReference>
<dbReference type="InterPro" id="IPR050416">
    <property type="entry name" value="FAD-linked_Oxidoreductase"/>
</dbReference>
<evidence type="ECO:0000313" key="7">
    <source>
        <dbReference type="Proteomes" id="UP000799438"/>
    </source>
</evidence>
<dbReference type="GO" id="GO:0016491">
    <property type="term" value="F:oxidoreductase activity"/>
    <property type="evidence" value="ECO:0007669"/>
    <property type="project" value="UniProtKB-KW"/>
</dbReference>
<dbReference type="Gene3D" id="3.40.462.20">
    <property type="match status" value="1"/>
</dbReference>
<feature type="domain" description="FAD-binding PCMH-type" evidence="5">
    <location>
        <begin position="71"/>
        <end position="243"/>
    </location>
</feature>
<dbReference type="InterPro" id="IPR006094">
    <property type="entry name" value="Oxid_FAD_bind_N"/>
</dbReference>
<dbReference type="PANTHER" id="PTHR42973">
    <property type="entry name" value="BINDING OXIDOREDUCTASE, PUTATIVE (AFU_ORTHOLOGUE AFUA_1G17690)-RELATED"/>
    <property type="match status" value="1"/>
</dbReference>
<dbReference type="PANTHER" id="PTHR42973:SF8">
    <property type="entry name" value="FAD-BINDING PCMH-TYPE DOMAIN-CONTAINING PROTEIN"/>
    <property type="match status" value="1"/>
</dbReference>
<dbReference type="GO" id="GO:0071949">
    <property type="term" value="F:FAD binding"/>
    <property type="evidence" value="ECO:0007669"/>
    <property type="project" value="InterPro"/>
</dbReference>
<organism evidence="6 7">
    <name type="scientific">Aplosporella prunicola CBS 121167</name>
    <dbReference type="NCBI Taxonomy" id="1176127"/>
    <lineage>
        <taxon>Eukaryota</taxon>
        <taxon>Fungi</taxon>
        <taxon>Dikarya</taxon>
        <taxon>Ascomycota</taxon>
        <taxon>Pezizomycotina</taxon>
        <taxon>Dothideomycetes</taxon>
        <taxon>Dothideomycetes incertae sedis</taxon>
        <taxon>Botryosphaeriales</taxon>
        <taxon>Aplosporellaceae</taxon>
        <taxon>Aplosporella</taxon>
    </lineage>
</organism>
<keyword evidence="2" id="KW-0285">Flavoprotein</keyword>
<accession>A0A6A6BGU6</accession>
<dbReference type="Gene3D" id="3.30.465.10">
    <property type="match status" value="1"/>
</dbReference>
<protein>
    <recommendedName>
        <fullName evidence="5">FAD-binding PCMH-type domain-containing protein</fullName>
    </recommendedName>
</protein>
<dbReference type="Pfam" id="PF01565">
    <property type="entry name" value="FAD_binding_4"/>
    <property type="match status" value="1"/>
</dbReference>
<evidence type="ECO:0000313" key="6">
    <source>
        <dbReference type="EMBL" id="KAF2141761.1"/>
    </source>
</evidence>
<gene>
    <name evidence="6" type="ORF">K452DRAFT_298427</name>
</gene>
<dbReference type="PROSITE" id="PS51387">
    <property type="entry name" value="FAD_PCMH"/>
    <property type="match status" value="1"/>
</dbReference>
<dbReference type="EMBL" id="ML995486">
    <property type="protein sequence ID" value="KAF2141761.1"/>
    <property type="molecule type" value="Genomic_DNA"/>
</dbReference>
<dbReference type="AlphaFoldDB" id="A0A6A6BGU6"/>
<dbReference type="OrthoDB" id="9996127at2759"/>
<dbReference type="SUPFAM" id="SSF56176">
    <property type="entry name" value="FAD-binding/transporter-associated domain-like"/>
    <property type="match status" value="1"/>
</dbReference>
<evidence type="ECO:0000256" key="4">
    <source>
        <dbReference type="ARBA" id="ARBA00023002"/>
    </source>
</evidence>
<proteinExistence type="inferred from homology"/>
<dbReference type="InterPro" id="IPR016167">
    <property type="entry name" value="FAD-bd_PCMH_sub1"/>
</dbReference>
<keyword evidence="4" id="KW-0560">Oxidoreductase</keyword>
<dbReference type="InterPro" id="IPR036318">
    <property type="entry name" value="FAD-bd_PCMH-like_sf"/>
</dbReference>